<dbReference type="Pfam" id="PF11951">
    <property type="entry name" value="Fungal_trans_2"/>
    <property type="match status" value="1"/>
</dbReference>
<keyword evidence="2" id="KW-0539">Nucleus</keyword>
<dbReference type="PROSITE" id="PS50048">
    <property type="entry name" value="ZN2_CY6_FUNGAL_2"/>
    <property type="match status" value="1"/>
</dbReference>
<dbReference type="AlphaFoldDB" id="A0A061B7A3"/>
<dbReference type="OrthoDB" id="3980677at2759"/>
<comment type="subcellular location">
    <subcellularLocation>
        <location evidence="1">Nucleus</location>
    </subcellularLocation>
</comment>
<dbReference type="GO" id="GO:0000981">
    <property type="term" value="F:DNA-binding transcription factor activity, RNA polymerase II-specific"/>
    <property type="evidence" value="ECO:0007669"/>
    <property type="project" value="InterPro"/>
</dbReference>
<dbReference type="GO" id="GO:0005634">
    <property type="term" value="C:nucleus"/>
    <property type="evidence" value="ECO:0007669"/>
    <property type="project" value="UniProtKB-SubCell"/>
</dbReference>
<reference evidence="4" key="1">
    <citation type="journal article" date="2014" name="Genome Announc.">
        <title>Genome sequence of the yeast Cyberlindnera fabianii (Hansenula fabianii).</title>
        <authorList>
            <person name="Freel K.C."/>
            <person name="Sarilar V."/>
            <person name="Neuveglise C."/>
            <person name="Devillers H."/>
            <person name="Friedrich A."/>
            <person name="Schacherer J."/>
        </authorList>
    </citation>
    <scope>NUCLEOTIDE SEQUENCE</scope>
    <source>
        <strain evidence="4">YJS4271</strain>
    </source>
</reference>
<dbReference type="PANTHER" id="PTHR37534">
    <property type="entry name" value="TRANSCRIPTIONAL ACTIVATOR PROTEIN UGA3"/>
    <property type="match status" value="1"/>
</dbReference>
<protein>
    <submittedName>
        <fullName evidence="4">CYFA0S20e00210g1_1</fullName>
    </submittedName>
</protein>
<evidence type="ECO:0000256" key="1">
    <source>
        <dbReference type="ARBA" id="ARBA00004123"/>
    </source>
</evidence>
<dbReference type="InterPro" id="IPR036864">
    <property type="entry name" value="Zn2-C6_fun-type_DNA-bd_sf"/>
</dbReference>
<dbReference type="SMART" id="SM00066">
    <property type="entry name" value="GAL4"/>
    <property type="match status" value="1"/>
</dbReference>
<dbReference type="PANTHER" id="PTHR37534:SF46">
    <property type="entry name" value="ZN(II)2CYS6 TRANSCRIPTION FACTOR (EUROFUNG)"/>
    <property type="match status" value="1"/>
</dbReference>
<dbReference type="EMBL" id="LK052905">
    <property type="protein sequence ID" value="CDR45788.1"/>
    <property type="molecule type" value="Genomic_DNA"/>
</dbReference>
<evidence type="ECO:0000259" key="3">
    <source>
        <dbReference type="PROSITE" id="PS50048"/>
    </source>
</evidence>
<evidence type="ECO:0000313" key="4">
    <source>
        <dbReference type="EMBL" id="CDR45788.1"/>
    </source>
</evidence>
<sequence>MVHRQPYEFVVHFNGQPAPVEKPKHNRSRNGCVSCRQRRRKCDEQKPSCSLCLHKGITCTWTRPKSKKQLREEAFKVIQYEAPSSLETRPPDARQSETQEEVIYQSVETPDFMSGVNVDDDVTFQSQKVVPLDDSTITTEEPHLSQSLSLFSNLLQPSAHDRFVSAAINGFIVAVGPQTTHPLLTTMATFTPIIQTNDILMNVAEACGVSFLSWETPELATSGALQHQKVCDSLVKYIDTNGIRNEDVLWMVAALQLTCLGEKTAPGGDRKMVVKMLKMAWEVVKTRMRGLCHQAKRRSFCSPVGDIGAMSDNLCLEVLSDESLTMEIENAMIGSTEMEDIGPSDALERMFFESFIFNYSIAILITPKDENLPNPFDVFKDSRRYLKTPIFSCDVAWMNNPVVGASLDAFEIVAKASYLIRRIDEPWVVGCAKKLMDITDYFAPHMVPPDLRRRDPVKFNALRDSVIVSEIVMKAAKIVLRKCLDPSMRETDEIVQFDVSCAMQKLKQITPMSSVYTILGWPLLVIGLACVEQEHKMAIINACQTCGEISHGRFVYSIIDALSMAWGKEHAGGEYVAGLDALLDIDLLSTNVVL</sequence>
<organism evidence="4">
    <name type="scientific">Cyberlindnera fabianii</name>
    <name type="common">Yeast</name>
    <name type="synonym">Hansenula fabianii</name>
    <dbReference type="NCBI Taxonomy" id="36022"/>
    <lineage>
        <taxon>Eukaryota</taxon>
        <taxon>Fungi</taxon>
        <taxon>Dikarya</taxon>
        <taxon>Ascomycota</taxon>
        <taxon>Saccharomycotina</taxon>
        <taxon>Saccharomycetes</taxon>
        <taxon>Phaffomycetales</taxon>
        <taxon>Phaffomycetaceae</taxon>
        <taxon>Cyberlindnera</taxon>
    </lineage>
</organism>
<dbReference type="Gene3D" id="4.10.240.10">
    <property type="entry name" value="Zn(2)-C6 fungal-type DNA-binding domain"/>
    <property type="match status" value="1"/>
</dbReference>
<dbReference type="InterPro" id="IPR001138">
    <property type="entry name" value="Zn2Cys6_DnaBD"/>
</dbReference>
<proteinExistence type="predicted"/>
<accession>A0A061B7A3</accession>
<dbReference type="SUPFAM" id="SSF57701">
    <property type="entry name" value="Zn2/Cys6 DNA-binding domain"/>
    <property type="match status" value="1"/>
</dbReference>
<dbReference type="CDD" id="cd00067">
    <property type="entry name" value="GAL4"/>
    <property type="match status" value="1"/>
</dbReference>
<dbReference type="VEuPathDB" id="FungiDB:BON22_0836"/>
<dbReference type="PROSITE" id="PS00463">
    <property type="entry name" value="ZN2_CY6_FUNGAL_1"/>
    <property type="match status" value="1"/>
</dbReference>
<dbReference type="InterPro" id="IPR021858">
    <property type="entry name" value="Fun_TF"/>
</dbReference>
<evidence type="ECO:0000256" key="2">
    <source>
        <dbReference type="ARBA" id="ARBA00023242"/>
    </source>
</evidence>
<feature type="domain" description="Zn(2)-C6 fungal-type" evidence="3">
    <location>
        <begin position="31"/>
        <end position="61"/>
    </location>
</feature>
<name>A0A061B7A3_CYBFA</name>
<gene>
    <name evidence="4" type="ORF">CYFA0S_20e00210g</name>
</gene>
<dbReference type="Pfam" id="PF00172">
    <property type="entry name" value="Zn_clus"/>
    <property type="match status" value="1"/>
</dbReference>
<dbReference type="GO" id="GO:0008270">
    <property type="term" value="F:zinc ion binding"/>
    <property type="evidence" value="ECO:0007669"/>
    <property type="project" value="InterPro"/>
</dbReference>
<dbReference type="PhylomeDB" id="A0A061B7A3"/>